<gene>
    <name evidence="2" type="ORF">VTHSUH11_03245</name>
</gene>
<accession>A0A2S7ZPA5</accession>
<organism evidence="2 3">
    <name type="scientific">Veillonella tobetsuensis</name>
    <dbReference type="NCBI Taxonomy" id="1110546"/>
    <lineage>
        <taxon>Bacteria</taxon>
        <taxon>Bacillati</taxon>
        <taxon>Bacillota</taxon>
        <taxon>Negativicutes</taxon>
        <taxon>Veillonellales</taxon>
        <taxon>Veillonellaceae</taxon>
        <taxon>Veillonella</taxon>
    </lineage>
</organism>
<name>A0A2S7ZPA5_9FIRM</name>
<dbReference type="STRING" id="1110546.GCA_001078375_01624"/>
<dbReference type="InterPro" id="IPR025157">
    <property type="entry name" value="Hemagglutinin_rpt"/>
</dbReference>
<protein>
    <submittedName>
        <fullName evidence="2">Uncharacterized protein</fullName>
    </submittedName>
</protein>
<evidence type="ECO:0000313" key="2">
    <source>
        <dbReference type="EMBL" id="PQL25119.1"/>
    </source>
</evidence>
<comment type="caution">
    <text evidence="2">The sequence shown here is derived from an EMBL/GenBank/DDBJ whole genome shotgun (WGS) entry which is preliminary data.</text>
</comment>
<feature type="region of interest" description="Disordered" evidence="1">
    <location>
        <begin position="83"/>
        <end position="110"/>
    </location>
</feature>
<sequence>MKCCSVSDISLAAGKNTVDVKNTYKSSGWSVGAGISLTGGGLLDINASGNMARQNGDTYQESYVPYTNDKSFVGTLSNIASDVSNSQPTYNSNHDEEAINEDTYDINDPE</sequence>
<dbReference type="Proteomes" id="UP000238877">
    <property type="component" value="Unassembled WGS sequence"/>
</dbReference>
<reference evidence="2 3" key="1">
    <citation type="submission" date="2018-01" db="EMBL/GenBank/DDBJ databases">
        <title>Draft genome sequences of clinical isolates and type strains of oral Veillonella including Veillonella infantum sp., nov.</title>
        <authorList>
            <person name="Mashima I."/>
            <person name="Liao Y.-C."/>
            <person name="Sabharwal A."/>
            <person name="Haase E.M."/>
            <person name="Nakazawa F."/>
            <person name="Scannapieco F.A."/>
        </authorList>
    </citation>
    <scope>NUCLEOTIDE SEQUENCE [LARGE SCALE GENOMIC DNA]</scope>
    <source>
        <strain evidence="2 3">Y6</strain>
    </source>
</reference>
<feature type="compositionally biased region" description="Polar residues" evidence="1">
    <location>
        <begin position="83"/>
        <end position="92"/>
    </location>
</feature>
<evidence type="ECO:0000256" key="1">
    <source>
        <dbReference type="SAM" id="MobiDB-lite"/>
    </source>
</evidence>
<dbReference type="AlphaFoldDB" id="A0A2S7ZPA5"/>
<evidence type="ECO:0000313" key="3">
    <source>
        <dbReference type="Proteomes" id="UP000238877"/>
    </source>
</evidence>
<dbReference type="EMBL" id="PPDF01000008">
    <property type="protein sequence ID" value="PQL25119.1"/>
    <property type="molecule type" value="Genomic_DNA"/>
</dbReference>
<dbReference type="RefSeq" id="WP_105092638.1">
    <property type="nucleotide sequence ID" value="NZ_PPDF01000008.1"/>
</dbReference>
<dbReference type="Pfam" id="PF13332">
    <property type="entry name" value="Fil_haemagg_2"/>
    <property type="match status" value="1"/>
</dbReference>
<feature type="compositionally biased region" description="Acidic residues" evidence="1">
    <location>
        <begin position="98"/>
        <end position="110"/>
    </location>
</feature>
<proteinExistence type="predicted"/>
<dbReference type="GO" id="GO:0003824">
    <property type="term" value="F:catalytic activity"/>
    <property type="evidence" value="ECO:0007669"/>
    <property type="project" value="UniProtKB-ARBA"/>
</dbReference>